<feature type="transmembrane region" description="Helical" evidence="1">
    <location>
        <begin position="61"/>
        <end position="84"/>
    </location>
</feature>
<keyword evidence="1" id="KW-0472">Membrane</keyword>
<dbReference type="OrthoDB" id="7771437at2"/>
<comment type="caution">
    <text evidence="2">The sequence shown here is derived from an EMBL/GenBank/DDBJ whole genome shotgun (WGS) entry which is preliminary data.</text>
</comment>
<feature type="transmembrane region" description="Helical" evidence="1">
    <location>
        <begin position="134"/>
        <end position="153"/>
    </location>
</feature>
<organism evidence="2 3">
    <name type="scientific">Aliiroseovarius crassostreae</name>
    <dbReference type="NCBI Taxonomy" id="154981"/>
    <lineage>
        <taxon>Bacteria</taxon>
        <taxon>Pseudomonadati</taxon>
        <taxon>Pseudomonadota</taxon>
        <taxon>Alphaproteobacteria</taxon>
        <taxon>Rhodobacterales</taxon>
        <taxon>Paracoccaceae</taxon>
        <taxon>Aliiroseovarius</taxon>
    </lineage>
</organism>
<evidence type="ECO:0000313" key="2">
    <source>
        <dbReference type="EMBL" id="KPN62435.1"/>
    </source>
</evidence>
<keyword evidence="1" id="KW-1133">Transmembrane helix</keyword>
<dbReference type="EMBL" id="LKBA01000019">
    <property type="protein sequence ID" value="KPN62435.1"/>
    <property type="molecule type" value="Genomic_DNA"/>
</dbReference>
<feature type="transmembrane region" description="Helical" evidence="1">
    <location>
        <begin position="105"/>
        <end position="128"/>
    </location>
</feature>
<evidence type="ECO:0000256" key="1">
    <source>
        <dbReference type="SAM" id="Phobius"/>
    </source>
</evidence>
<dbReference type="RefSeq" id="WP_055192135.1">
    <property type="nucleotide sequence ID" value="NZ_FPBS01000023.1"/>
</dbReference>
<protein>
    <recommendedName>
        <fullName evidence="4">YIP1 family protein</fullName>
    </recommendedName>
</protein>
<keyword evidence="1" id="KW-0812">Transmembrane</keyword>
<evidence type="ECO:0008006" key="4">
    <source>
        <dbReference type="Google" id="ProtNLM"/>
    </source>
</evidence>
<accession>A0A0N8IB89</accession>
<keyword evidence="3" id="KW-1185">Reference proteome</keyword>
<dbReference type="STRING" id="154981.AKJ29_09435"/>
<reference evidence="2 3" key="1">
    <citation type="submission" date="2015-09" db="EMBL/GenBank/DDBJ databases">
        <title>Draft genome sequence of Aliiroseovarius crassostreae CV919-312TSm, the causative agent of Roseovarius Oyster Disease (formerly Juvenile Oyster Disease).</title>
        <authorList>
            <person name="Kessner L."/>
            <person name="Spinard E."/>
            <person name="Nelson D."/>
        </authorList>
    </citation>
    <scope>NUCLEOTIDE SEQUENCE [LARGE SCALE GENOMIC DNA]</scope>
    <source>
        <strain evidence="2 3">CV919-312</strain>
    </source>
</reference>
<name>A0A0N8IB89_9RHOB</name>
<proteinExistence type="predicted"/>
<sequence>MSVIKDVLKSYRSPRLVFQHRMQQGVREDRSLAILMAACVLVFVSQWPMQARIAHETGQELNMLLGSVLLAWVFIMPLVLYAIGSISHGIARLFKARGTAFGARFALFWSLLCATPLWLLWGLVGGFIGPGIQMQLTGILAFLTFLIFWSVNFRQAEWPKE</sequence>
<dbReference type="AlphaFoldDB" id="A0A0N8IB89"/>
<evidence type="ECO:0000313" key="3">
    <source>
        <dbReference type="Proteomes" id="UP000050471"/>
    </source>
</evidence>
<gene>
    <name evidence="2" type="ORF">AKJ29_09435</name>
</gene>
<dbReference type="Proteomes" id="UP000050471">
    <property type="component" value="Unassembled WGS sequence"/>
</dbReference>
<feature type="transmembrane region" description="Helical" evidence="1">
    <location>
        <begin position="31"/>
        <end position="49"/>
    </location>
</feature>